<evidence type="ECO:0000313" key="3">
    <source>
        <dbReference type="EMBL" id="AZN69949.1"/>
    </source>
</evidence>
<dbReference type="OrthoDB" id="9806359at2"/>
<keyword evidence="4" id="KW-1185">Reference proteome</keyword>
<dbReference type="Proteomes" id="UP000268192">
    <property type="component" value="Chromosome"/>
</dbReference>
<organism evidence="3 4">
    <name type="scientific">Georhizobium profundi</name>
    <dbReference type="NCBI Taxonomy" id="2341112"/>
    <lineage>
        <taxon>Bacteria</taxon>
        <taxon>Pseudomonadati</taxon>
        <taxon>Pseudomonadota</taxon>
        <taxon>Alphaproteobacteria</taxon>
        <taxon>Hyphomicrobiales</taxon>
        <taxon>Rhizobiaceae</taxon>
        <taxon>Georhizobium</taxon>
    </lineage>
</organism>
<dbReference type="PANTHER" id="PTHR15108">
    <property type="entry name" value="N-ACYLGLUCOSAMINE-2-EPIMERASE"/>
    <property type="match status" value="1"/>
</dbReference>
<dbReference type="GO" id="GO:0005975">
    <property type="term" value="P:carbohydrate metabolic process"/>
    <property type="evidence" value="ECO:0007669"/>
    <property type="project" value="InterPro"/>
</dbReference>
<dbReference type="Gene3D" id="1.50.10.10">
    <property type="match status" value="1"/>
</dbReference>
<dbReference type="KEGG" id="abaw:D5400_00510"/>
<evidence type="ECO:0000313" key="4">
    <source>
        <dbReference type="Proteomes" id="UP000268192"/>
    </source>
</evidence>
<reference evidence="3 4" key="1">
    <citation type="submission" date="2018-09" db="EMBL/GenBank/DDBJ databases">
        <title>Marinorhizobium profundi gen. nov., sp. nov., isolated from a deep-sea sediment sample from the New Britain Trench and proposal of Marinorhizobiaceae fam. nov. in the order Rhizobiales of the class Alphaproteobacteria.</title>
        <authorList>
            <person name="Cao J."/>
        </authorList>
    </citation>
    <scope>NUCLEOTIDE SEQUENCE [LARGE SCALE GENOMIC DNA]</scope>
    <source>
        <strain evidence="3 4">WS11</strain>
    </source>
</reference>
<protein>
    <submittedName>
        <fullName evidence="3">AGE family epimerase/isomerase</fullName>
    </submittedName>
</protein>
<dbReference type="EMBL" id="CP032509">
    <property type="protein sequence ID" value="AZN69949.1"/>
    <property type="molecule type" value="Genomic_DNA"/>
</dbReference>
<dbReference type="InterPro" id="IPR012341">
    <property type="entry name" value="6hp_glycosidase-like_sf"/>
</dbReference>
<accession>A0A3Q8XKS5</accession>
<dbReference type="SUPFAM" id="SSF48208">
    <property type="entry name" value="Six-hairpin glycosidases"/>
    <property type="match status" value="1"/>
</dbReference>
<name>A0A3Q8XKS5_9HYPH</name>
<dbReference type="GO" id="GO:0016853">
    <property type="term" value="F:isomerase activity"/>
    <property type="evidence" value="ECO:0007669"/>
    <property type="project" value="UniProtKB-KW"/>
</dbReference>
<dbReference type="Pfam" id="PF07221">
    <property type="entry name" value="GlcNAc_2-epim"/>
    <property type="match status" value="1"/>
</dbReference>
<keyword evidence="2 3" id="KW-0413">Isomerase</keyword>
<dbReference type="InterPro" id="IPR010819">
    <property type="entry name" value="AGE/CE"/>
</dbReference>
<gene>
    <name evidence="3" type="ORF">D5400_00510</name>
</gene>
<dbReference type="AlphaFoldDB" id="A0A3Q8XKS5"/>
<evidence type="ECO:0000256" key="2">
    <source>
        <dbReference type="ARBA" id="ARBA00023235"/>
    </source>
</evidence>
<comment type="similarity">
    <text evidence="1">Belongs to the N-acylglucosamine 2-epimerase family.</text>
</comment>
<dbReference type="InterPro" id="IPR008928">
    <property type="entry name" value="6-hairpin_glycosidase_sf"/>
</dbReference>
<dbReference type="RefSeq" id="WP_126006633.1">
    <property type="nucleotide sequence ID" value="NZ_CP032509.1"/>
</dbReference>
<proteinExistence type="inferred from homology"/>
<evidence type="ECO:0000256" key="1">
    <source>
        <dbReference type="ARBA" id="ARBA00008558"/>
    </source>
</evidence>
<sequence length="394" mass="43846">MSGVLDRVQAHAQELRRWLDEDALPLWADRGVDPDWGFVEQIDHSGKAVNGPVRARVVPRQIYVYAEAGLHQWGGDWQRPVEQALERLTTIYRRSDGLYGNVAGTDRLIDDRFDLYNHAFVLLALASAAKVFPDKRGALHEEASALLSLLKARFAHPVAGFEETEPPTAPLKSNPHMHLFEAAQAWTAVPDADTGAFAALADEIASLATRSFIDAETGALREYFGRDWLPMPDETGRIVEPGHQFEWAWLLARHARGSLDEDRHVTHAARLFDIGETHGVDTRGVAFMALDDAFGALDPIARLWAQTEWLKAASLLAAMSTGAERDRYLASTERAASALRRFLETPVKGLWFDKMRPDGTFVDEPAPASSFYHIACAIYEFEDRLGEIAGTRSM</sequence>